<proteinExistence type="predicted"/>
<dbReference type="Gene3D" id="2.30.30.390">
    <property type="entry name" value="Hemimethylated DNA-binding domain"/>
    <property type="match status" value="1"/>
</dbReference>
<dbReference type="OrthoDB" id="28868at2759"/>
<dbReference type="PANTHER" id="PTHR31350">
    <property type="entry name" value="SI:DKEY-261L7.2"/>
    <property type="match status" value="1"/>
</dbReference>
<dbReference type="InterPro" id="IPR032698">
    <property type="entry name" value="SirB1_N"/>
</dbReference>
<dbReference type="GO" id="GO:0003677">
    <property type="term" value="F:DNA binding"/>
    <property type="evidence" value="ECO:0007669"/>
    <property type="project" value="InterPro"/>
</dbReference>
<dbReference type="SUPFAM" id="SSF81383">
    <property type="entry name" value="F-box domain"/>
    <property type="match status" value="1"/>
</dbReference>
<dbReference type="Proteomes" id="UP000222788">
    <property type="component" value="Unassembled WGS sequence"/>
</dbReference>
<dbReference type="Pfam" id="PF12937">
    <property type="entry name" value="F-box-like"/>
    <property type="match status" value="1"/>
</dbReference>
<comment type="caution">
    <text evidence="2">The sequence shown here is derived from an EMBL/GenBank/DDBJ whole genome shotgun (WGS) entry which is preliminary data.</text>
</comment>
<feature type="domain" description="F-box" evidence="1">
    <location>
        <begin position="1"/>
        <end position="48"/>
    </location>
</feature>
<dbReference type="AlphaFoldDB" id="A0A2C5X3Y0"/>
<accession>A0A2C5X3Y0</accession>
<protein>
    <recommendedName>
        <fullName evidence="1">F-box domain-containing protein</fullName>
    </recommendedName>
</protein>
<dbReference type="Pfam" id="PF08755">
    <property type="entry name" value="YccV-like"/>
    <property type="match status" value="1"/>
</dbReference>
<dbReference type="PANTHER" id="PTHR31350:SF27">
    <property type="entry name" value="HEMIMETHYLATED DNA-BINDING DOMAIN-CONTAINING PROTEIN"/>
    <property type="match status" value="1"/>
</dbReference>
<evidence type="ECO:0000313" key="3">
    <source>
        <dbReference type="Proteomes" id="UP000222788"/>
    </source>
</evidence>
<dbReference type="InterPro" id="IPR036623">
    <property type="entry name" value="Hemimethylated_DNA-bd_sf"/>
</dbReference>
<reference evidence="2 3" key="2">
    <citation type="journal article" date="2013" name="IMA Fungus">
        <title>IMA Genome-F 1: Ceratocystis fimbriata: Draft nuclear genome sequence for the plant pathogen, Ceratocystis fimbriata.</title>
        <authorList>
            <person name="Wilken P.M."/>
            <person name="Steenkamp E.T."/>
            <person name="Wingfield M.J."/>
            <person name="de Beer Z.W."/>
            <person name="Wingfield B.D."/>
        </authorList>
    </citation>
    <scope>NUCLEOTIDE SEQUENCE [LARGE SCALE GENOMIC DNA]</scope>
    <source>
        <strain evidence="2 3">CBS 114723</strain>
    </source>
</reference>
<dbReference type="InterPro" id="IPR036047">
    <property type="entry name" value="F-box-like_dom_sf"/>
</dbReference>
<dbReference type="SMART" id="SM00992">
    <property type="entry name" value="YccV-like"/>
    <property type="match status" value="1"/>
</dbReference>
<sequence length="630" mass="72068">MAQFDDLPNELVQLILTFISAEDNLRNVQRVNRLLHMLGSDPRIWRYHCSLMRYWSPHHSIEDKFRLSLAEVDWKRLYLLRRRRNAEAEHLLSSAISSRPGRMMRLEQVSVLGLDVKQYLLDQISLNFMECHDALARKFHADVSLSSMHRAMGIARCLRLGPHKMKETQLESTTRAMKYSAKEWNRDDLEGIMTGLDMFALTSNERDISWSSTELDRYAEEFRRQNSDFGLLSYREKALRLNKWLRRSGYTGNKPIGKSFSHLRCAYLGQVLAHEDHMANPLIQCVIYCCVAARLGINADCCLFPGKLHVIVRAPDGEYLDGPFPRKTRAIGDEDRFLVDMFMSPCDSDSEISFSDLKQSLVSWGINSSEDGWLEPMHPASVALRNCRNIASSCERIHRMAPNSASEACSLMTNNNYHNVLLASYASLWNRAVLTPTWDVSWKQCVLELVETVRASWPEDYWIVQRFCPPFNGLGMSRTRAGTHSMITTLTPYRPSEIEQQRDQMRIQPTYRDAQGGPAKYHVGQVFEHTKYGSIGVITGWIEDRSPRGYISSGDRDSGTEADEIKTIFYYCLAGQNALPALVSEGNIRIIRNLAKVPTELISRCGKYFTNIDAVKGEFISNIKDAYPDN</sequence>
<dbReference type="SUPFAM" id="SSF141255">
    <property type="entry name" value="YccV-like"/>
    <property type="match status" value="1"/>
</dbReference>
<dbReference type="InterPro" id="IPR001810">
    <property type="entry name" value="F-box_dom"/>
</dbReference>
<name>A0A2C5X3Y0_9PEZI</name>
<dbReference type="InterPro" id="IPR011722">
    <property type="entry name" value="Hemimethylated_DNA-bd_dom"/>
</dbReference>
<gene>
    <name evidence="2" type="ORF">CFIMG_005400RA</name>
</gene>
<keyword evidence="3" id="KW-1185">Reference proteome</keyword>
<evidence type="ECO:0000313" key="2">
    <source>
        <dbReference type="EMBL" id="PHH52581.1"/>
    </source>
</evidence>
<dbReference type="EMBL" id="APWK03000063">
    <property type="protein sequence ID" value="PHH52581.1"/>
    <property type="molecule type" value="Genomic_DNA"/>
</dbReference>
<organism evidence="2 3">
    <name type="scientific">Ceratocystis fimbriata CBS 114723</name>
    <dbReference type="NCBI Taxonomy" id="1035309"/>
    <lineage>
        <taxon>Eukaryota</taxon>
        <taxon>Fungi</taxon>
        <taxon>Dikarya</taxon>
        <taxon>Ascomycota</taxon>
        <taxon>Pezizomycotina</taxon>
        <taxon>Sordariomycetes</taxon>
        <taxon>Hypocreomycetidae</taxon>
        <taxon>Microascales</taxon>
        <taxon>Ceratocystidaceae</taxon>
        <taxon>Ceratocystis</taxon>
    </lineage>
</organism>
<dbReference type="Pfam" id="PF13369">
    <property type="entry name" value="Transglut_core2"/>
    <property type="match status" value="1"/>
</dbReference>
<dbReference type="PROSITE" id="PS50181">
    <property type="entry name" value="FBOX"/>
    <property type="match status" value="1"/>
</dbReference>
<evidence type="ECO:0000259" key="1">
    <source>
        <dbReference type="PROSITE" id="PS50181"/>
    </source>
</evidence>
<dbReference type="STRING" id="1035309.A0A2C5X3Y0"/>
<dbReference type="Gene3D" id="1.20.1280.50">
    <property type="match status" value="1"/>
</dbReference>
<reference evidence="2 3" key="1">
    <citation type="journal article" date="2013" name="Fungal Biol.">
        <title>Analysis of microsatellite markers in the genome of the plant pathogen Ceratocystis fimbriata.</title>
        <authorList>
            <person name="Simpson M.C."/>
            <person name="Wilken P.M."/>
            <person name="Coetzee M.P."/>
            <person name="Wingfield M.J."/>
            <person name="Wingfield B.D."/>
        </authorList>
    </citation>
    <scope>NUCLEOTIDE SEQUENCE [LARGE SCALE GENOMIC DNA]</scope>
    <source>
        <strain evidence="2 3">CBS 114723</strain>
    </source>
</reference>